<evidence type="ECO:0000313" key="4">
    <source>
        <dbReference type="EMBL" id="MBV7265852.1"/>
    </source>
</evidence>
<dbReference type="Proteomes" id="UP000699975">
    <property type="component" value="Unassembled WGS sequence"/>
</dbReference>
<feature type="signal peptide" evidence="3">
    <location>
        <begin position="1"/>
        <end position="21"/>
    </location>
</feature>
<gene>
    <name evidence="4" type="ORF">KCG45_06640</name>
</gene>
<sequence>MKHRLLAATAVSLSIPLGACSGGPEFNFASTSSAQQVGDIDMSDYFERRLVDGKRDLIAGRLGKAANAFRQASRHAATAAEASNGLAITYDRLGRSDLAERYFLQAVSFDPANDRFQRNLARFEGKQTRVKTARRSGAAPELAASTDTPARTSVQPARPVEHRQAVFEIRTSGASARNGETVQAQTALRPVTRSRVRVDKAPARSGFVTTDDGSVQLTRVSGNEVRIGRSETTAHLEIAPVTQPAAEKSGTHDIVYISRPVVQRIAAADEAADSGSVFALDRATSDSVIGKAVAPRIAALDHSMPTALALADVWNACRSGC</sequence>
<comment type="caution">
    <text evidence="4">The sequence shown here is derived from an EMBL/GenBank/DDBJ whole genome shotgun (WGS) entry which is preliminary data.</text>
</comment>
<reference evidence="4 5" key="1">
    <citation type="submission" date="2021-04" db="EMBL/GenBank/DDBJ databases">
        <authorList>
            <person name="Pira H."/>
            <person name="Risdian C."/>
            <person name="Wink J."/>
        </authorList>
    </citation>
    <scope>NUCLEOTIDE SEQUENCE [LARGE SCALE GENOMIC DNA]</scope>
    <source>
        <strain evidence="4 5">WH131</strain>
    </source>
</reference>
<dbReference type="PROSITE" id="PS50005">
    <property type="entry name" value="TPR"/>
    <property type="match status" value="1"/>
</dbReference>
<feature type="chain" id="PRO_5045444262" description="Tetratricopeptide repeat protein" evidence="3">
    <location>
        <begin position="22"/>
        <end position="321"/>
    </location>
</feature>
<accession>A0ABS6SMY2</accession>
<keyword evidence="3" id="KW-0732">Signal</keyword>
<evidence type="ECO:0000313" key="5">
    <source>
        <dbReference type="Proteomes" id="UP000699975"/>
    </source>
</evidence>
<dbReference type="InterPro" id="IPR019734">
    <property type="entry name" value="TPR_rpt"/>
</dbReference>
<protein>
    <recommendedName>
        <fullName evidence="6">Tetratricopeptide repeat protein</fullName>
    </recommendedName>
</protein>
<keyword evidence="1" id="KW-0802">TPR repeat</keyword>
<organism evidence="4 5">
    <name type="scientific">Erythrobacter ani</name>
    <dbReference type="NCBI Taxonomy" id="2827235"/>
    <lineage>
        <taxon>Bacteria</taxon>
        <taxon>Pseudomonadati</taxon>
        <taxon>Pseudomonadota</taxon>
        <taxon>Alphaproteobacteria</taxon>
        <taxon>Sphingomonadales</taxon>
        <taxon>Erythrobacteraceae</taxon>
        <taxon>Erythrobacter/Porphyrobacter group</taxon>
        <taxon>Erythrobacter</taxon>
    </lineage>
</organism>
<dbReference type="SMART" id="SM00028">
    <property type="entry name" value="TPR"/>
    <property type="match status" value="1"/>
</dbReference>
<feature type="repeat" description="TPR" evidence="1">
    <location>
        <begin position="80"/>
        <end position="113"/>
    </location>
</feature>
<feature type="region of interest" description="Disordered" evidence="2">
    <location>
        <begin position="128"/>
        <end position="159"/>
    </location>
</feature>
<name>A0ABS6SMY2_9SPHN</name>
<keyword evidence="5" id="KW-1185">Reference proteome</keyword>
<evidence type="ECO:0000256" key="1">
    <source>
        <dbReference type="PROSITE-ProRule" id="PRU00339"/>
    </source>
</evidence>
<evidence type="ECO:0000256" key="3">
    <source>
        <dbReference type="SAM" id="SignalP"/>
    </source>
</evidence>
<evidence type="ECO:0000256" key="2">
    <source>
        <dbReference type="SAM" id="MobiDB-lite"/>
    </source>
</evidence>
<dbReference type="EMBL" id="JAGSPB010000001">
    <property type="protein sequence ID" value="MBV7265852.1"/>
    <property type="molecule type" value="Genomic_DNA"/>
</dbReference>
<evidence type="ECO:0008006" key="6">
    <source>
        <dbReference type="Google" id="ProtNLM"/>
    </source>
</evidence>
<proteinExistence type="predicted"/>
<feature type="compositionally biased region" description="Polar residues" evidence="2">
    <location>
        <begin position="145"/>
        <end position="155"/>
    </location>
</feature>
<dbReference type="RefSeq" id="WP_218316261.1">
    <property type="nucleotide sequence ID" value="NZ_JAGSPB010000001.1"/>
</dbReference>